<organism evidence="2 3">
    <name type="scientific">Pogonophryne albipinna</name>
    <dbReference type="NCBI Taxonomy" id="1090488"/>
    <lineage>
        <taxon>Eukaryota</taxon>
        <taxon>Metazoa</taxon>
        <taxon>Chordata</taxon>
        <taxon>Craniata</taxon>
        <taxon>Vertebrata</taxon>
        <taxon>Euteleostomi</taxon>
        <taxon>Actinopterygii</taxon>
        <taxon>Neopterygii</taxon>
        <taxon>Teleostei</taxon>
        <taxon>Neoteleostei</taxon>
        <taxon>Acanthomorphata</taxon>
        <taxon>Eupercaria</taxon>
        <taxon>Perciformes</taxon>
        <taxon>Notothenioidei</taxon>
        <taxon>Pogonophryne</taxon>
    </lineage>
</organism>
<evidence type="ECO:0000313" key="3">
    <source>
        <dbReference type="Proteomes" id="UP001219934"/>
    </source>
</evidence>
<feature type="compositionally biased region" description="Basic and acidic residues" evidence="1">
    <location>
        <begin position="33"/>
        <end position="49"/>
    </location>
</feature>
<evidence type="ECO:0000313" key="2">
    <source>
        <dbReference type="EMBL" id="KAJ4932002.1"/>
    </source>
</evidence>
<reference evidence="2" key="1">
    <citation type="submission" date="2022-11" db="EMBL/GenBank/DDBJ databases">
        <title>Chromosome-level genome of Pogonophryne albipinna.</title>
        <authorList>
            <person name="Jo E."/>
        </authorList>
    </citation>
    <scope>NUCLEOTIDE SEQUENCE</scope>
    <source>
        <strain evidence="2">SGF0006</strain>
        <tissue evidence="2">Muscle</tissue>
    </source>
</reference>
<dbReference type="Proteomes" id="UP001219934">
    <property type="component" value="Unassembled WGS sequence"/>
</dbReference>
<dbReference type="PANTHER" id="PTHR11505">
    <property type="entry name" value="L1 TRANSPOSABLE ELEMENT-RELATED"/>
    <property type="match status" value="1"/>
</dbReference>
<keyword evidence="3" id="KW-1185">Reference proteome</keyword>
<dbReference type="EMBL" id="JAPTMU010000014">
    <property type="protein sequence ID" value="KAJ4932002.1"/>
    <property type="molecule type" value="Genomic_DNA"/>
</dbReference>
<sequence length="261" mass="29725">MPPRKKTTRKDNVLETSSEEDWPPLSQPGLTPDMEHEAGEELSQDKSSGELKQYSGRLPEAEERLGAVEDDASVLNKTTKQLRQQVESLEAKMEDLDNRSRRSNVRPIGLPENAERKDACTFLEKWIPEILGAGSFSAPLAIERAHRVPSGGPKPKAPPRALLIKFLNYKDKTKVMSAAYEKGKIHFDKHHIMFSHDVAKETDKKRRAYDGVKTRCRDMGLRYGIQYPSSFRVTHDGNSRLFTSPMDVHTFLKKIQERPRD</sequence>
<evidence type="ECO:0000256" key="1">
    <source>
        <dbReference type="SAM" id="MobiDB-lite"/>
    </source>
</evidence>
<name>A0AAD6AXL3_9TELE</name>
<comment type="caution">
    <text evidence="2">The sequence shown here is derived from an EMBL/GenBank/DDBJ whole genome shotgun (WGS) entry which is preliminary data.</text>
</comment>
<dbReference type="Gene3D" id="3.30.70.1820">
    <property type="entry name" value="L1 transposable element, RRM domain"/>
    <property type="match status" value="1"/>
</dbReference>
<dbReference type="FunFam" id="3.30.70.1820:FF:000004">
    <property type="entry name" value="Uncharacterized protein"/>
    <property type="match status" value="1"/>
</dbReference>
<protein>
    <recommendedName>
        <fullName evidence="4">L1 transposable element RRM domain-containing protein</fullName>
    </recommendedName>
</protein>
<dbReference type="InterPro" id="IPR004244">
    <property type="entry name" value="Transposase_22"/>
</dbReference>
<feature type="region of interest" description="Disordered" evidence="1">
    <location>
        <begin position="1"/>
        <end position="74"/>
    </location>
</feature>
<gene>
    <name evidence="2" type="ORF">JOQ06_010437</name>
</gene>
<dbReference type="AlphaFoldDB" id="A0AAD6AXL3"/>
<evidence type="ECO:0008006" key="4">
    <source>
        <dbReference type="Google" id="ProtNLM"/>
    </source>
</evidence>
<proteinExistence type="predicted"/>
<accession>A0AAD6AXL3</accession>